<dbReference type="Proteomes" id="UP000005396">
    <property type="component" value="Unassembled WGS sequence"/>
</dbReference>
<evidence type="ECO:0000313" key="1">
    <source>
        <dbReference type="EMBL" id="EDP16099.1"/>
    </source>
</evidence>
<reference evidence="1 2" key="2">
    <citation type="submission" date="2007-09" db="EMBL/GenBank/DDBJ databases">
        <title>Draft genome sequence of Clostridium bolteae (ATCC BAA-613).</title>
        <authorList>
            <person name="Sudarsanam P."/>
            <person name="Ley R."/>
            <person name="Guruge J."/>
            <person name="Turnbaugh P.J."/>
            <person name="Mahowald M."/>
            <person name="Liep D."/>
            <person name="Gordon J."/>
        </authorList>
    </citation>
    <scope>NUCLEOTIDE SEQUENCE [LARGE SCALE GENOMIC DNA]</scope>
    <source>
        <strain evidence="2">ATCC BAA-613 / DSM 15670 / CCUG 46953 / JCM 12243 / WAL 16351</strain>
    </source>
</reference>
<comment type="caution">
    <text evidence="1">The sequence shown here is derived from an EMBL/GenBank/DDBJ whole genome shotgun (WGS) entry which is preliminary data.</text>
</comment>
<evidence type="ECO:0000313" key="2">
    <source>
        <dbReference type="Proteomes" id="UP000005396"/>
    </source>
</evidence>
<dbReference type="HOGENOM" id="CLU_2153936_0_0_9"/>
<dbReference type="EMBL" id="ABCC02000032">
    <property type="protein sequence ID" value="EDP16099.1"/>
    <property type="molecule type" value="Genomic_DNA"/>
</dbReference>
<dbReference type="PaxDb" id="411902-CLOBOL_03536"/>
<dbReference type="RefSeq" id="WP_007037094.1">
    <property type="nucleotide sequence ID" value="NZ_DS480689.1"/>
</dbReference>
<proteinExistence type="predicted"/>
<accession>A8RT37</accession>
<dbReference type="AlphaFoldDB" id="A8RT37"/>
<name>A8RT37_ENTBW</name>
<sequence>MKAVWEVKAVCEENAVWEETVLFVTGQKRQKVDAKFAPAFCRITKSYDFLTLQKAMDKTLSIAFYARITTGKKSNQTDGSLHCCLQSITQFPDEITKAHKIRHTLYNVSSV</sequence>
<reference evidence="1 2" key="1">
    <citation type="submission" date="2007-08" db="EMBL/GenBank/DDBJ databases">
        <authorList>
            <person name="Fulton L."/>
            <person name="Clifton S."/>
            <person name="Fulton B."/>
            <person name="Xu J."/>
            <person name="Minx P."/>
            <person name="Pepin K.H."/>
            <person name="Johnson M."/>
            <person name="Thiruvilangam P."/>
            <person name="Bhonagiri V."/>
            <person name="Nash W.E."/>
            <person name="Mardis E.R."/>
            <person name="Wilson R.K."/>
        </authorList>
    </citation>
    <scope>NUCLEOTIDE SEQUENCE [LARGE SCALE GENOMIC DNA]</scope>
    <source>
        <strain evidence="2">ATCC BAA-613 / DSM 15670 / CCUG 46953 / JCM 12243 / WAL 16351</strain>
    </source>
</reference>
<organism evidence="1 2">
    <name type="scientific">Enterocloster bolteae (strain ATCC BAA-613 / DSM 15670 / CCUG 46953 / JCM 12243 / WAL 16351)</name>
    <name type="common">Clostridium bolteae</name>
    <dbReference type="NCBI Taxonomy" id="411902"/>
    <lineage>
        <taxon>Bacteria</taxon>
        <taxon>Bacillati</taxon>
        <taxon>Bacillota</taxon>
        <taxon>Clostridia</taxon>
        <taxon>Lachnospirales</taxon>
        <taxon>Lachnospiraceae</taxon>
        <taxon>Enterocloster</taxon>
    </lineage>
</organism>
<protein>
    <submittedName>
        <fullName evidence="1">Uncharacterized protein</fullName>
    </submittedName>
</protein>
<gene>
    <name evidence="1" type="ORF">CLOBOL_03536</name>
</gene>